<protein>
    <submittedName>
        <fullName evidence="2">Uncharacterized protein</fullName>
    </submittedName>
</protein>
<feature type="signal peptide" evidence="1">
    <location>
        <begin position="1"/>
        <end position="32"/>
    </location>
</feature>
<gene>
    <name evidence="2" type="ORF">BACI348_50399</name>
</gene>
<keyword evidence="1" id="KW-0732">Signal</keyword>
<dbReference type="Proteomes" id="UP000433089">
    <property type="component" value="Unassembled WGS sequence"/>
</dbReference>
<dbReference type="RefSeq" id="WP_234925070.1">
    <property type="nucleotide sequence ID" value="NZ_CANLBL010000008.1"/>
</dbReference>
<accession>A0A653W8R0</accession>
<feature type="chain" id="PRO_5024794543" evidence="1">
    <location>
        <begin position="33"/>
        <end position="244"/>
    </location>
</feature>
<sequence length="244" mass="26943">MKNNNSSKISKFFIVLLTIIISTTFFSNVSSAEVKKSDDNNSEKNQLINSEQKDVKKTKVSMKDIKKIESYLYLSKKGTLILKSDYTDLNLDHSIIKEVKAWLKYSNQLVLEKKAVIQPDFSIKMLDESNTNSLDHKVSTLSKGCGKNGHNVYWWGYNLYFDCNETRSLYQSFKAGGGATSGIAAISRFIPVPPTQLASAIAGVIGGGLVGFGQMIQDEHEGHGVRIRFTGLGYAAVPSGVFPQ</sequence>
<dbReference type="EMBL" id="CABWLH010000010">
    <property type="protein sequence ID" value="VXC14908.1"/>
    <property type="molecule type" value="Genomic_DNA"/>
</dbReference>
<evidence type="ECO:0000313" key="2">
    <source>
        <dbReference type="EMBL" id="VXC14908.1"/>
    </source>
</evidence>
<proteinExistence type="predicted"/>
<evidence type="ECO:0000256" key="1">
    <source>
        <dbReference type="SAM" id="SignalP"/>
    </source>
</evidence>
<evidence type="ECO:0000313" key="3">
    <source>
        <dbReference type="Proteomes" id="UP000433089"/>
    </source>
</evidence>
<name>A0A653W8R0_BACAB</name>
<reference evidence="2 3" key="1">
    <citation type="submission" date="2019-10" db="EMBL/GenBank/DDBJ databases">
        <authorList>
            <person name="Karimi E."/>
        </authorList>
    </citation>
    <scope>NUCLEOTIDE SEQUENCE [LARGE SCALE GENOMIC DNA]</scope>
    <source>
        <strain evidence="2">Bacillus sp. 348</strain>
    </source>
</reference>
<dbReference type="AlphaFoldDB" id="A0A653W8R0"/>
<organism evidence="2 3">
    <name type="scientific">Bacillus altitudinis</name>
    <dbReference type="NCBI Taxonomy" id="293387"/>
    <lineage>
        <taxon>Bacteria</taxon>
        <taxon>Bacillati</taxon>
        <taxon>Bacillota</taxon>
        <taxon>Bacilli</taxon>
        <taxon>Bacillales</taxon>
        <taxon>Bacillaceae</taxon>
        <taxon>Bacillus</taxon>
    </lineage>
</organism>